<dbReference type="InterPro" id="IPR001466">
    <property type="entry name" value="Beta-lactam-related"/>
</dbReference>
<dbReference type="PANTHER" id="PTHR46825:SF9">
    <property type="entry name" value="BETA-LACTAMASE-RELATED DOMAIN-CONTAINING PROTEIN"/>
    <property type="match status" value="1"/>
</dbReference>
<reference evidence="3 4" key="1">
    <citation type="submission" date="2021-08" db="EMBL/GenBank/DDBJ databases">
        <title>Genome sequences of Xanthomonas cucurbitae isolates from 5 Midwestern US states.</title>
        <authorList>
            <person name="Hind S.R."/>
        </authorList>
    </citation>
    <scope>NUCLEOTIDE SEQUENCE [LARGE SCALE GENOMIC DNA]</scope>
    <source>
        <strain evidence="3 4">OH_261</strain>
    </source>
</reference>
<evidence type="ECO:0000256" key="1">
    <source>
        <dbReference type="SAM" id="SignalP"/>
    </source>
</evidence>
<protein>
    <submittedName>
        <fullName evidence="3">Beta-lactamase family protein</fullName>
    </submittedName>
</protein>
<evidence type="ECO:0000313" key="4">
    <source>
        <dbReference type="Proteomes" id="UP001214201"/>
    </source>
</evidence>
<dbReference type="Pfam" id="PF00144">
    <property type="entry name" value="Beta-lactamase"/>
    <property type="match status" value="1"/>
</dbReference>
<evidence type="ECO:0000313" key="3">
    <source>
        <dbReference type="EMBL" id="WDM72548.1"/>
    </source>
</evidence>
<feature type="signal peptide" evidence="1">
    <location>
        <begin position="1"/>
        <end position="20"/>
    </location>
</feature>
<dbReference type="Proteomes" id="UP001214201">
    <property type="component" value="Chromosome"/>
</dbReference>
<gene>
    <name evidence="3" type="ORF">K6978_05135</name>
</gene>
<keyword evidence="4" id="KW-1185">Reference proteome</keyword>
<dbReference type="InterPro" id="IPR012338">
    <property type="entry name" value="Beta-lactam/transpept-like"/>
</dbReference>
<evidence type="ECO:0000259" key="2">
    <source>
        <dbReference type="Pfam" id="PF00144"/>
    </source>
</evidence>
<keyword evidence="1" id="KW-0732">Signal</keyword>
<dbReference type="SUPFAM" id="SSF56601">
    <property type="entry name" value="beta-lactamase/transpeptidase-like"/>
    <property type="match status" value="1"/>
</dbReference>
<feature type="chain" id="PRO_5046211937" evidence="1">
    <location>
        <begin position="21"/>
        <end position="468"/>
    </location>
</feature>
<dbReference type="InterPro" id="IPR050491">
    <property type="entry name" value="AmpC-like"/>
</dbReference>
<proteinExistence type="predicted"/>
<dbReference type="PANTHER" id="PTHR46825">
    <property type="entry name" value="D-ALANYL-D-ALANINE-CARBOXYPEPTIDASE/ENDOPEPTIDASE AMPH"/>
    <property type="match status" value="1"/>
</dbReference>
<organism evidence="3 4">
    <name type="scientific">Xanthomonas cucurbitae</name>
    <dbReference type="NCBI Taxonomy" id="56453"/>
    <lineage>
        <taxon>Bacteria</taxon>
        <taxon>Pseudomonadati</taxon>
        <taxon>Pseudomonadota</taxon>
        <taxon>Gammaproteobacteria</taxon>
        <taxon>Lysobacterales</taxon>
        <taxon>Lysobacteraceae</taxon>
        <taxon>Xanthomonas</taxon>
    </lineage>
</organism>
<accession>A0ABY7YF99</accession>
<sequence>MKVAKYLTIVLLLFVSNAWGAVHKSAETPEQIFKHWLSAFNRGDEQALLTISTKYGMQRDAARDIALHESMGRFKILEFMSSTSAKVEVVVLVEASERALLATVTLDQAKPSEVSLFQLEGMEMPVKYRPKRMKIASLTRIAKQRLERLAASDSMYGALIVAKDNKILLQWQGGLADREVALPISTNTQFRLASLNKMFTAVAVLQLVEAGKLTLDGTISRYLPDYPNPSVAKSITLRQLLNHTSGLGDIFGEDFSTYSQALRTHTDYINQFSATPPEHAPGTQDGYSNYGYIVLGAVIEAVSGQSYYDYVDEHIYRIAGMKSTGSNPESMPVPGRAVAYARKEGIWQAETASLPWRGMAAGGAYSTVADILRFAEALRTGKLLSPALIEAATTAQNHKHWYGYGFMVSGQGKERQYGHEGGAPGANTALVVFPSEGYVVVGLSNTDPDLMENMVNFIARRLPLDSPN</sequence>
<dbReference type="EMBL" id="CP082214">
    <property type="protein sequence ID" value="WDM72548.1"/>
    <property type="molecule type" value="Genomic_DNA"/>
</dbReference>
<dbReference type="Gene3D" id="3.40.710.10">
    <property type="entry name" value="DD-peptidase/beta-lactamase superfamily"/>
    <property type="match status" value="1"/>
</dbReference>
<feature type="domain" description="Beta-lactamase-related" evidence="2">
    <location>
        <begin position="153"/>
        <end position="457"/>
    </location>
</feature>
<dbReference type="RefSeq" id="WP_159406734.1">
    <property type="nucleotide sequence ID" value="NZ_CP033326.1"/>
</dbReference>
<name>A0ABY7YF99_9XANT</name>